<sequence length="192" mass="21131">MNIMHASQGLYKETPIPKRGGQKQTVRYRLTYQVIIGNGAGLQIAHIGHTNLSSGTSKLHLHNVFHVPQLTAKLMSNKGIYPIPSAVSPVNSSSLADGSFSPATAYVGQQIKSSMWHNRLGHPTNEVVQTMLKTSQLPVLVDAHQHICPYCLSGKMHTLPFPSTHVKSLVPFQRIHSDLWGPSPCKSYDGYR</sequence>
<evidence type="ECO:0000313" key="3">
    <source>
        <dbReference type="Proteomes" id="UP001054821"/>
    </source>
</evidence>
<organism evidence="2 3">
    <name type="scientific">Prunus dulcis</name>
    <name type="common">Almond</name>
    <name type="synonym">Amygdalus dulcis</name>
    <dbReference type="NCBI Taxonomy" id="3755"/>
    <lineage>
        <taxon>Eukaryota</taxon>
        <taxon>Viridiplantae</taxon>
        <taxon>Streptophyta</taxon>
        <taxon>Embryophyta</taxon>
        <taxon>Tracheophyta</taxon>
        <taxon>Spermatophyta</taxon>
        <taxon>Magnoliopsida</taxon>
        <taxon>eudicotyledons</taxon>
        <taxon>Gunneridae</taxon>
        <taxon>Pentapetalae</taxon>
        <taxon>rosids</taxon>
        <taxon>fabids</taxon>
        <taxon>Rosales</taxon>
        <taxon>Rosaceae</taxon>
        <taxon>Amygdaloideae</taxon>
        <taxon>Amygdaleae</taxon>
        <taxon>Prunus</taxon>
    </lineage>
</organism>
<dbReference type="InterPro" id="IPR025724">
    <property type="entry name" value="GAG-pre-integrase_dom"/>
</dbReference>
<gene>
    <name evidence="2" type="ORF">L3X38_038176</name>
</gene>
<protein>
    <recommendedName>
        <fullName evidence="1">GAG-pre-integrase domain-containing protein</fullName>
    </recommendedName>
</protein>
<dbReference type="Proteomes" id="UP001054821">
    <property type="component" value="Chromosome 7"/>
</dbReference>
<comment type="caution">
    <text evidence="2">The sequence shown here is derived from an EMBL/GenBank/DDBJ whole genome shotgun (WGS) entry which is preliminary data.</text>
</comment>
<dbReference type="Pfam" id="PF13976">
    <property type="entry name" value="gag_pre-integrs"/>
    <property type="match status" value="1"/>
</dbReference>
<dbReference type="AlphaFoldDB" id="A0AAD4V542"/>
<proteinExistence type="predicted"/>
<accession>A0AAD4V542</accession>
<reference evidence="2 3" key="1">
    <citation type="journal article" date="2022" name="G3 (Bethesda)">
        <title>Whole-genome sequence and methylome profiling of the almond [Prunus dulcis (Mill.) D.A. Webb] cultivar 'Nonpareil'.</title>
        <authorList>
            <person name="D'Amico-Willman K.M."/>
            <person name="Ouma W.Z."/>
            <person name="Meulia T."/>
            <person name="Sideli G.M."/>
            <person name="Gradziel T.M."/>
            <person name="Fresnedo-Ramirez J."/>
        </authorList>
    </citation>
    <scope>NUCLEOTIDE SEQUENCE [LARGE SCALE GENOMIC DNA]</scope>
    <source>
        <strain evidence="2">Clone GOH B32 T37-40</strain>
    </source>
</reference>
<feature type="domain" description="GAG-pre-integrase" evidence="1">
    <location>
        <begin position="109"/>
        <end position="156"/>
    </location>
</feature>
<evidence type="ECO:0000313" key="2">
    <source>
        <dbReference type="EMBL" id="KAI5318468.1"/>
    </source>
</evidence>
<evidence type="ECO:0000259" key="1">
    <source>
        <dbReference type="Pfam" id="PF13976"/>
    </source>
</evidence>
<keyword evidence="3" id="KW-1185">Reference proteome</keyword>
<name>A0AAD4V542_PRUDU</name>
<dbReference type="EMBL" id="JAJFAZ020000007">
    <property type="protein sequence ID" value="KAI5318468.1"/>
    <property type="molecule type" value="Genomic_DNA"/>
</dbReference>